<dbReference type="Gene3D" id="1.10.110.10">
    <property type="entry name" value="Plant lipid-transfer and hydrophobic proteins"/>
    <property type="match status" value="1"/>
</dbReference>
<organism evidence="6 7">
    <name type="scientific">Nicotiana tabacum</name>
    <name type="common">Common tobacco</name>
    <dbReference type="NCBI Taxonomy" id="4097"/>
    <lineage>
        <taxon>Eukaryota</taxon>
        <taxon>Viridiplantae</taxon>
        <taxon>Streptophyta</taxon>
        <taxon>Embryophyta</taxon>
        <taxon>Tracheophyta</taxon>
        <taxon>Spermatophyta</taxon>
        <taxon>Magnoliopsida</taxon>
        <taxon>eudicotyledons</taxon>
        <taxon>Gunneridae</taxon>
        <taxon>Pentapetalae</taxon>
        <taxon>asterids</taxon>
        <taxon>lamiids</taxon>
        <taxon>Solanales</taxon>
        <taxon>Solanaceae</taxon>
        <taxon>Nicotianoideae</taxon>
        <taxon>Nicotianeae</taxon>
        <taxon>Nicotiana</taxon>
    </lineage>
</organism>
<evidence type="ECO:0000259" key="5">
    <source>
        <dbReference type="Pfam" id="PF00234"/>
    </source>
</evidence>
<evidence type="ECO:0000313" key="6">
    <source>
        <dbReference type="Proteomes" id="UP000790787"/>
    </source>
</evidence>
<keyword evidence="3" id="KW-0446">Lipid-binding</keyword>
<dbReference type="GO" id="GO:0008289">
    <property type="term" value="F:lipid binding"/>
    <property type="evidence" value="ECO:0007669"/>
    <property type="project" value="UniProtKB-KW"/>
</dbReference>
<reference evidence="7" key="2">
    <citation type="submission" date="2025-08" db="UniProtKB">
        <authorList>
            <consortium name="RefSeq"/>
        </authorList>
    </citation>
    <scope>IDENTIFICATION</scope>
    <source>
        <tissue evidence="7">Leaf</tissue>
    </source>
</reference>
<reference evidence="6" key="1">
    <citation type="journal article" date="2014" name="Nat. Commun.">
        <title>The tobacco genome sequence and its comparison with those of tomato and potato.</title>
        <authorList>
            <person name="Sierro N."/>
            <person name="Battey J.N."/>
            <person name="Ouadi S."/>
            <person name="Bakaher N."/>
            <person name="Bovet L."/>
            <person name="Willig A."/>
            <person name="Goepfert S."/>
            <person name="Peitsch M.C."/>
            <person name="Ivanov N.V."/>
        </authorList>
    </citation>
    <scope>NUCLEOTIDE SEQUENCE [LARGE SCALE GENOMIC DNA]</scope>
</reference>
<dbReference type="InterPro" id="IPR000528">
    <property type="entry name" value="Plant_nsLTP"/>
</dbReference>
<sequence length="124" mass="13598">MVKIFYTLIILSLVLAAPAMAKPSCKMVSKGLVPCYSYIKGKYHSIKPSNRCCRGLNDIADMLKNGEEGPIAVCLCIKGALLHVRYDPTRITLASQQCHTRLSLPPVGHNTVCSRYSFDRAGVV</sequence>
<comment type="similarity">
    <text evidence="1">Belongs to the plant LTP family.</text>
</comment>
<dbReference type="OrthoDB" id="1261669at2759"/>
<dbReference type="Pfam" id="PF00234">
    <property type="entry name" value="Tryp_alpha_amyl"/>
    <property type="match status" value="1"/>
</dbReference>
<accession>A0A1S4C0P1</accession>
<dbReference type="Proteomes" id="UP000790787">
    <property type="component" value="Chromosome 7"/>
</dbReference>
<dbReference type="AlphaFoldDB" id="A0A1S4C0P1"/>
<dbReference type="GeneID" id="107813820"/>
<keyword evidence="4" id="KW-0732">Signal</keyword>
<dbReference type="PaxDb" id="4097-A0A1S4C0P1"/>
<feature type="signal peptide" evidence="4">
    <location>
        <begin position="1"/>
        <end position="21"/>
    </location>
</feature>
<name>A0A1S4C0P1_TOBAC</name>
<protein>
    <submittedName>
        <fullName evidence="7">Non-specific lipid-transfer protein-like</fullName>
    </submittedName>
    <submittedName>
        <fullName evidence="7">Uncharacterized protein LOC107813820</fullName>
    </submittedName>
</protein>
<dbReference type="KEGG" id="nta:107813820"/>
<evidence type="ECO:0000256" key="1">
    <source>
        <dbReference type="ARBA" id="ARBA00009748"/>
    </source>
</evidence>
<proteinExistence type="inferred from homology"/>
<evidence type="ECO:0000256" key="2">
    <source>
        <dbReference type="ARBA" id="ARBA00022448"/>
    </source>
</evidence>
<dbReference type="InterPro" id="IPR016140">
    <property type="entry name" value="Bifunc_inhib/LTP/seed_store"/>
</dbReference>
<evidence type="ECO:0000313" key="7">
    <source>
        <dbReference type="RefSeq" id="XP_016494614.1"/>
    </source>
</evidence>
<keyword evidence="6" id="KW-1185">Reference proteome</keyword>
<dbReference type="GO" id="GO:0006869">
    <property type="term" value="P:lipid transport"/>
    <property type="evidence" value="ECO:0007669"/>
    <property type="project" value="InterPro"/>
</dbReference>
<dbReference type="InterPro" id="IPR036312">
    <property type="entry name" value="Bifun_inhib/LTP/seed_sf"/>
</dbReference>
<dbReference type="SUPFAM" id="SSF47699">
    <property type="entry name" value="Bifunctional inhibitor/lipid-transfer protein/seed storage 2S albumin"/>
    <property type="match status" value="1"/>
</dbReference>
<evidence type="ECO:0000256" key="3">
    <source>
        <dbReference type="ARBA" id="ARBA00023121"/>
    </source>
</evidence>
<evidence type="ECO:0000256" key="4">
    <source>
        <dbReference type="SAM" id="SignalP"/>
    </source>
</evidence>
<dbReference type="RefSeq" id="XP_016494614.1">
    <property type="nucleotide sequence ID" value="XM_016639128.1"/>
</dbReference>
<gene>
    <name evidence="7" type="primary">LOC107813820</name>
</gene>
<dbReference type="PANTHER" id="PTHR33076">
    <property type="entry name" value="NON-SPECIFIC LIPID-TRANSFER PROTEIN 2-RELATED"/>
    <property type="match status" value="1"/>
</dbReference>
<feature type="domain" description="Bifunctional inhibitor/plant lipid transfer protein/seed storage helical" evidence="5">
    <location>
        <begin position="25"/>
        <end position="103"/>
    </location>
</feature>
<keyword evidence="2" id="KW-0813">Transport</keyword>
<feature type="chain" id="PRO_5010363594" evidence="4">
    <location>
        <begin position="22"/>
        <end position="124"/>
    </location>
</feature>